<dbReference type="InterPro" id="IPR034660">
    <property type="entry name" value="DinB/YfiT-like"/>
</dbReference>
<keyword evidence="3" id="KW-1185">Reference proteome</keyword>
<sequence length="228" mass="24627">MTETETITETATDRSGTPGAEAVAFKKDLRTYLQDARDALLWKLEGLSEYDVRRPLTPTGTNLLGLVKHATAAEALYFGETFGRPLEAPRPWITGDAEPNADFWATPEESRELIVGQYRAACAHADETIAALPLDAVGRVPWGDRSAVTLHHSLVHMTAETQRHAGHADIVRELVDGATGQRRDGENTAPGDEAWWAAHRARVERAARTAAEKAAAEAAEADGAAGRP</sequence>
<dbReference type="InterPro" id="IPR007061">
    <property type="entry name" value="MST-like"/>
</dbReference>
<accession>A0ABZ1U9G8</accession>
<dbReference type="RefSeq" id="WP_328957441.1">
    <property type="nucleotide sequence ID" value="NZ_CP108110.1"/>
</dbReference>
<gene>
    <name evidence="2" type="ORF">OHA16_30160</name>
</gene>
<evidence type="ECO:0000256" key="1">
    <source>
        <dbReference type="SAM" id="MobiDB-lite"/>
    </source>
</evidence>
<dbReference type="Gene3D" id="1.20.120.450">
    <property type="entry name" value="dinb family like domain"/>
    <property type="match status" value="1"/>
</dbReference>
<evidence type="ECO:0000313" key="2">
    <source>
        <dbReference type="EMBL" id="WUQ86854.1"/>
    </source>
</evidence>
<evidence type="ECO:0000313" key="3">
    <source>
        <dbReference type="Proteomes" id="UP001432222"/>
    </source>
</evidence>
<dbReference type="Pfam" id="PF04978">
    <property type="entry name" value="MST"/>
    <property type="match status" value="1"/>
</dbReference>
<protein>
    <submittedName>
        <fullName evidence="2">DinB family protein</fullName>
    </submittedName>
</protein>
<dbReference type="Proteomes" id="UP001432222">
    <property type="component" value="Chromosome"/>
</dbReference>
<dbReference type="SUPFAM" id="SSF109854">
    <property type="entry name" value="DinB/YfiT-like putative metalloenzymes"/>
    <property type="match status" value="1"/>
</dbReference>
<reference evidence="2" key="1">
    <citation type="submission" date="2022-10" db="EMBL/GenBank/DDBJ databases">
        <title>The complete genomes of actinobacterial strains from the NBC collection.</title>
        <authorList>
            <person name="Joergensen T.S."/>
            <person name="Alvarez Arevalo M."/>
            <person name="Sterndorff E.B."/>
            <person name="Faurdal D."/>
            <person name="Vuksanovic O."/>
            <person name="Mourched A.-S."/>
            <person name="Charusanti P."/>
            <person name="Shaw S."/>
            <person name="Blin K."/>
            <person name="Weber T."/>
        </authorList>
    </citation>
    <scope>NUCLEOTIDE SEQUENCE</scope>
    <source>
        <strain evidence="2">NBC_00222</strain>
    </source>
</reference>
<organism evidence="2 3">
    <name type="scientific">Kitasatospora purpeofusca</name>
    <dbReference type="NCBI Taxonomy" id="67352"/>
    <lineage>
        <taxon>Bacteria</taxon>
        <taxon>Bacillati</taxon>
        <taxon>Actinomycetota</taxon>
        <taxon>Actinomycetes</taxon>
        <taxon>Kitasatosporales</taxon>
        <taxon>Streptomycetaceae</taxon>
        <taxon>Kitasatospora</taxon>
    </lineage>
</organism>
<feature type="region of interest" description="Disordered" evidence="1">
    <location>
        <begin position="207"/>
        <end position="228"/>
    </location>
</feature>
<name>A0ABZ1U9G8_9ACTN</name>
<dbReference type="EMBL" id="CP108110">
    <property type="protein sequence ID" value="WUQ86854.1"/>
    <property type="molecule type" value="Genomic_DNA"/>
</dbReference>
<proteinExistence type="predicted"/>
<feature type="compositionally biased region" description="Low complexity" evidence="1">
    <location>
        <begin position="216"/>
        <end position="228"/>
    </location>
</feature>